<dbReference type="Proteomes" id="UP001442841">
    <property type="component" value="Chromosome"/>
</dbReference>
<dbReference type="Pfam" id="PF00905">
    <property type="entry name" value="Transpeptidase"/>
    <property type="match status" value="1"/>
</dbReference>
<proteinExistence type="predicted"/>
<protein>
    <submittedName>
        <fullName evidence="3">Penicillin-binding protein 2</fullName>
    </submittedName>
</protein>
<evidence type="ECO:0000259" key="2">
    <source>
        <dbReference type="Pfam" id="PF21922"/>
    </source>
</evidence>
<dbReference type="SUPFAM" id="SSF56601">
    <property type="entry name" value="beta-lactamase/transpeptidase-like"/>
    <property type="match status" value="1"/>
</dbReference>
<dbReference type="PANTHER" id="PTHR30627:SF24">
    <property type="entry name" value="PENICILLIN-BINDING PROTEIN 4B"/>
    <property type="match status" value="1"/>
</dbReference>
<gene>
    <name evidence="3" type="ORF">AADG42_02875</name>
</gene>
<keyword evidence="4" id="KW-1185">Reference proteome</keyword>
<accession>A0ABZ3FMA8</accession>
<feature type="domain" description="Penicillin-binding protein transpeptidase" evidence="1">
    <location>
        <begin position="155"/>
        <end position="476"/>
    </location>
</feature>
<evidence type="ECO:0000313" key="3">
    <source>
        <dbReference type="EMBL" id="XAN06290.1"/>
    </source>
</evidence>
<dbReference type="InterPro" id="IPR001460">
    <property type="entry name" value="PCN-bd_Tpept"/>
</dbReference>
<dbReference type="InterPro" id="IPR054120">
    <property type="entry name" value="PBPA_dimer"/>
</dbReference>
<organism evidence="3 4">
    <name type="scientific">Ammonicoccus fulvus</name>
    <dbReference type="NCBI Taxonomy" id="3138240"/>
    <lineage>
        <taxon>Bacteria</taxon>
        <taxon>Bacillati</taxon>
        <taxon>Actinomycetota</taxon>
        <taxon>Actinomycetes</taxon>
        <taxon>Propionibacteriales</taxon>
        <taxon>Propionibacteriaceae</taxon>
        <taxon>Ammonicoccus</taxon>
    </lineage>
</organism>
<dbReference type="InterPro" id="IPR050515">
    <property type="entry name" value="Beta-lactam/transpept"/>
</dbReference>
<name>A0ABZ3FMA8_9ACTN</name>
<dbReference type="Gene3D" id="3.40.710.10">
    <property type="entry name" value="DD-peptidase/beta-lactamase superfamily"/>
    <property type="match status" value="1"/>
</dbReference>
<sequence length="479" mass="51502">MNRPIRRVAIVALIMFALMLGNQTFTVIFRQDALNNHPTNRRTRDEEFAQDRGPILVGQTQIARTDPVDDAFRFQRVYPEGRMYAPITGYYSYDQGRAGLEASYNREMAGTADSQFANRFLDSLTGQVPTGASIETTINAAAQKAAYEGLGDRKGAVVALDPRTGAVLALVTTPSYDPNLIADHDLAAARESYIDLNDDSDRPMANRAAREIYPPGSVFKLVTAAAALENGMTTTTLVDSPAQLRLPQTSVDLGNQADCGGTQVTIEQALKVSCNTAFANIAMTLGPDTMRSQAEKFGFGSRPLAELNAVASRYPENPDRPSTALTGIGQHDVATTPLQMAMVTAAIANDGQLFEPHLVARIRSQNLNVISTTRPRLQSQPLQRTNAQSLAKMMVTVVNEGTGTNARISGHTVGGKTGTAQSAPDRPPYAWFTSYALDRSGQPVVAVAVFVEDADVPRSEVGGNRVAAPIARDVMEAVL</sequence>
<evidence type="ECO:0000313" key="4">
    <source>
        <dbReference type="Proteomes" id="UP001442841"/>
    </source>
</evidence>
<dbReference type="Gene3D" id="3.90.1310.10">
    <property type="entry name" value="Penicillin-binding protein 2a (Domain 2)"/>
    <property type="match status" value="1"/>
</dbReference>
<feature type="domain" description="Penicillin binding protein A dimerisation" evidence="2">
    <location>
        <begin position="52"/>
        <end position="134"/>
    </location>
</feature>
<dbReference type="RefSeq" id="WP_425307724.1">
    <property type="nucleotide sequence ID" value="NZ_CP154795.1"/>
</dbReference>
<reference evidence="3 4" key="1">
    <citation type="submission" date="2024-04" db="EMBL/GenBank/DDBJ databases">
        <title>Isolation of an actinomycete strain from pig manure.</title>
        <authorList>
            <person name="Gong T."/>
            <person name="Yu Z."/>
            <person name="An M."/>
            <person name="Wei C."/>
            <person name="Yang W."/>
            <person name="Liu L."/>
        </authorList>
    </citation>
    <scope>NUCLEOTIDE SEQUENCE [LARGE SCALE GENOMIC DNA]</scope>
    <source>
        <strain evidence="3 4">ZF39</strain>
    </source>
</reference>
<dbReference type="EMBL" id="CP154795">
    <property type="protein sequence ID" value="XAN06290.1"/>
    <property type="molecule type" value="Genomic_DNA"/>
</dbReference>
<dbReference type="PANTHER" id="PTHR30627">
    <property type="entry name" value="PEPTIDOGLYCAN D,D-TRANSPEPTIDASE"/>
    <property type="match status" value="1"/>
</dbReference>
<evidence type="ECO:0000259" key="1">
    <source>
        <dbReference type="Pfam" id="PF00905"/>
    </source>
</evidence>
<dbReference type="InterPro" id="IPR012338">
    <property type="entry name" value="Beta-lactam/transpept-like"/>
</dbReference>
<dbReference type="Pfam" id="PF21922">
    <property type="entry name" value="PBP_dimer_2"/>
    <property type="match status" value="1"/>
</dbReference>